<protein>
    <submittedName>
        <fullName evidence="1">Uncharacterized protein</fullName>
    </submittedName>
</protein>
<dbReference type="Proteomes" id="UP000244384">
    <property type="component" value="Chromosome"/>
</dbReference>
<accession>A0A2S0WNF8</accession>
<organism evidence="1 2">
    <name type="scientific">Aeromicrobium chenweiae</name>
    <dbReference type="NCBI Taxonomy" id="2079793"/>
    <lineage>
        <taxon>Bacteria</taxon>
        <taxon>Bacillati</taxon>
        <taxon>Actinomycetota</taxon>
        <taxon>Actinomycetes</taxon>
        <taxon>Propionibacteriales</taxon>
        <taxon>Nocardioidaceae</taxon>
        <taxon>Aeromicrobium</taxon>
    </lineage>
</organism>
<sequence length="150" mass="15840">MMESLIFRVLDAQVIHGRADETAISDERGTTSFAQLLHESASLGAGLHHMGIEVGTRVVVDLPARRDLVVAVLALARIGAVPADTADFRLVGSPPVLHAPATEVTWEVLDRAGRVEPHPAPASDPDGYEDLMRAAYGEILATLEAGGTIA</sequence>
<gene>
    <name evidence="1" type="ORF">C3E78_11545</name>
</gene>
<keyword evidence="2" id="KW-1185">Reference proteome</keyword>
<dbReference type="AlphaFoldDB" id="A0A2S0WNF8"/>
<dbReference type="Pfam" id="PF00501">
    <property type="entry name" value="AMP-binding"/>
    <property type="match status" value="1"/>
</dbReference>
<dbReference type="Gene3D" id="3.40.50.980">
    <property type="match status" value="1"/>
</dbReference>
<proteinExistence type="predicted"/>
<accession>A0A5F2F030</accession>
<dbReference type="SUPFAM" id="SSF56801">
    <property type="entry name" value="Acetyl-CoA synthetase-like"/>
    <property type="match status" value="1"/>
</dbReference>
<evidence type="ECO:0000313" key="1">
    <source>
        <dbReference type="EMBL" id="AWB92784.1"/>
    </source>
</evidence>
<dbReference type="EMBL" id="CP026952">
    <property type="protein sequence ID" value="AWB92784.1"/>
    <property type="molecule type" value="Genomic_DNA"/>
</dbReference>
<name>A0A2S0WNF8_9ACTN</name>
<evidence type="ECO:0000313" key="2">
    <source>
        <dbReference type="Proteomes" id="UP000244384"/>
    </source>
</evidence>
<dbReference type="InterPro" id="IPR000873">
    <property type="entry name" value="AMP-dep_synth/lig_dom"/>
</dbReference>
<dbReference type="KEGG" id="aez:C3E78_11545"/>
<reference evidence="2" key="1">
    <citation type="submission" date="2018-01" db="EMBL/GenBank/DDBJ databases">
        <authorList>
            <person name="Li J."/>
        </authorList>
    </citation>
    <scope>NUCLEOTIDE SEQUENCE [LARGE SCALE GENOMIC DNA]</scope>
    <source>
        <strain evidence="2">592</strain>
    </source>
</reference>